<dbReference type="Gene3D" id="2.60.40.3690">
    <property type="match status" value="1"/>
</dbReference>
<dbReference type="GO" id="GO:0007155">
    <property type="term" value="P:cell adhesion"/>
    <property type="evidence" value="ECO:0007669"/>
    <property type="project" value="InterPro"/>
</dbReference>
<evidence type="ECO:0000256" key="2">
    <source>
        <dbReference type="ARBA" id="ARBA00004561"/>
    </source>
</evidence>
<evidence type="ECO:0000313" key="16">
    <source>
        <dbReference type="EMBL" id="EEN83125.1"/>
    </source>
</evidence>
<proteinExistence type="inferred from homology"/>
<keyword evidence="7" id="KW-0564">Palmitate</keyword>
<gene>
    <name evidence="16" type="ORF">POREN0001_0820</name>
</gene>
<evidence type="ECO:0000256" key="13">
    <source>
        <dbReference type="SAM" id="SignalP"/>
    </source>
</evidence>
<keyword evidence="5" id="KW-0843">Virulence</keyword>
<evidence type="ECO:0000256" key="5">
    <source>
        <dbReference type="ARBA" id="ARBA00023026"/>
    </source>
</evidence>
<dbReference type="EMBL" id="ACNN01000014">
    <property type="protein sequence ID" value="EEN83125.1"/>
    <property type="molecule type" value="Genomic_DNA"/>
</dbReference>
<organism evidence="16 17">
    <name type="scientific">Porphyromonas endodontalis (strain ATCC 35406 / DSM 24491 / JCM 8526 / CCUG 16442 / BCRC 14492 / NCTC 13058 / HG 370)</name>
    <name type="common">Bacteroides endodontalis</name>
    <dbReference type="NCBI Taxonomy" id="553175"/>
    <lineage>
        <taxon>Bacteria</taxon>
        <taxon>Pseudomonadati</taxon>
        <taxon>Bacteroidota</taxon>
        <taxon>Bacteroidia</taxon>
        <taxon>Bacteroidales</taxon>
        <taxon>Porphyromonadaceae</taxon>
        <taxon>Porphyromonas</taxon>
    </lineage>
</organism>
<dbReference type="eggNOG" id="ENOG5033GET">
    <property type="taxonomic scope" value="Bacteria"/>
</dbReference>
<evidence type="ECO:0000313" key="17">
    <source>
        <dbReference type="Proteomes" id="UP000004295"/>
    </source>
</evidence>
<dbReference type="AlphaFoldDB" id="C3J9R9"/>
<evidence type="ECO:0000256" key="11">
    <source>
        <dbReference type="ARBA" id="ARBA00029664"/>
    </source>
</evidence>
<evidence type="ECO:0000256" key="4">
    <source>
        <dbReference type="ARBA" id="ARBA00022729"/>
    </source>
</evidence>
<evidence type="ECO:0000259" key="14">
    <source>
        <dbReference type="Pfam" id="PF06321"/>
    </source>
</evidence>
<accession>C3J9R9</accession>
<evidence type="ECO:0000256" key="3">
    <source>
        <dbReference type="ARBA" id="ARBA00006011"/>
    </source>
</evidence>
<dbReference type="InterPro" id="IPR029141">
    <property type="entry name" value="FimA_N"/>
</dbReference>
<keyword evidence="8" id="KW-0998">Cell outer membrane</keyword>
<dbReference type="GO" id="GO:0005198">
    <property type="term" value="F:structural molecule activity"/>
    <property type="evidence" value="ECO:0007669"/>
    <property type="project" value="InterPro"/>
</dbReference>
<dbReference type="PRINTS" id="PR01737">
    <property type="entry name" value="FIMBRILLIN"/>
</dbReference>
<keyword evidence="17" id="KW-1185">Reference proteome</keyword>
<feature type="signal peptide" evidence="13">
    <location>
        <begin position="1"/>
        <end position="20"/>
    </location>
</feature>
<evidence type="ECO:0000256" key="6">
    <source>
        <dbReference type="ARBA" id="ARBA00023136"/>
    </source>
</evidence>
<dbReference type="GO" id="GO:0009279">
    <property type="term" value="C:cell outer membrane"/>
    <property type="evidence" value="ECO:0007669"/>
    <property type="project" value="UniProtKB-SubCell"/>
</dbReference>
<evidence type="ECO:0000256" key="10">
    <source>
        <dbReference type="ARBA" id="ARBA00023288"/>
    </source>
</evidence>
<feature type="domain" description="Major fimbrium subunit FimA C-terminal" evidence="15">
    <location>
        <begin position="181"/>
        <end position="386"/>
    </location>
</feature>
<evidence type="ECO:0000256" key="9">
    <source>
        <dbReference type="ARBA" id="ARBA00023263"/>
    </source>
</evidence>
<dbReference type="Proteomes" id="UP000004295">
    <property type="component" value="Unassembled WGS sequence"/>
</dbReference>
<evidence type="ECO:0000259" key="15">
    <source>
        <dbReference type="Pfam" id="PF22492"/>
    </source>
</evidence>
<comment type="function">
    <text evidence="12">Structural subunit of the major fimbriae. These long, filamentous pili are attached to the cell surface; they mediate biofilm formation, adhesion onto host cells and onto other bacteria that are part of the oral microbiome. They play an important role in the invasion of periodontal tissues. Fimbriae and their constituents are major virulence factors. FimA proteins from different strains have highly divergent sequences, and this has been used for classification. The sequence-based classification correlates with pathogenicity.</text>
</comment>
<name>C3J9R9_POREA</name>
<dbReference type="InterPro" id="IPR008110">
    <property type="entry name" value="Fimbrillin"/>
</dbReference>
<comment type="caution">
    <text evidence="16">The sequence shown here is derived from an EMBL/GenBank/DDBJ whole genome shotgun (WGS) entry which is preliminary data.</text>
</comment>
<dbReference type="Pfam" id="PF22492">
    <property type="entry name" value="FimA4_C"/>
    <property type="match status" value="1"/>
</dbReference>
<protein>
    <recommendedName>
        <fullName evidence="11">Fimbrillin</fullName>
    </recommendedName>
</protein>
<keyword evidence="10" id="KW-0449">Lipoprotein</keyword>
<comment type="subcellular location">
    <subcellularLocation>
        <location evidence="1">Cell outer membrane</location>
    </subcellularLocation>
    <subcellularLocation>
        <location evidence="2">Fimbrium</location>
    </subcellularLocation>
</comment>
<keyword evidence="9" id="KW-0281">Fimbrium</keyword>
<evidence type="ECO:0000256" key="12">
    <source>
        <dbReference type="ARBA" id="ARBA00045723"/>
    </source>
</evidence>
<dbReference type="PROSITE" id="PS51257">
    <property type="entry name" value="PROKAR_LIPOPROTEIN"/>
    <property type="match status" value="1"/>
</dbReference>
<sequence>MVQMKAKVLMTGLVSLALLAVGCKSNKEAEPKEKGNAKVSIVVAGNASGMRAYGDEDGEKHIEKLTAIIYKGDVQEAIKVGEAGAPEVKDIECSAGERTLVVLANVPASMDLVGKTKKELEKLTYELAKDDETHNKLLMTSEFTSITLKAGKNYYGYANSVGNPADEHISVGAPLQIKRVHAAIAFEGVKVTFKPEYKDYNVKFDDGMVFALIAKKNSMIFGSSLYNVANQDYLYGVHVTSGSLTPANYTEAAWLKTAISQADIKDSDMKKGFYVLENASKEHPTILCLKGTLVQKNNDPLTPEQMAKAFAAGWIVSETDATTYYPVIINATSNNYSYNGGTERDKIVRNTKYNVVLTITGPGTNKPEDKTDEKANLDVLCKIVDWVIITQNATW</sequence>
<evidence type="ECO:0000256" key="8">
    <source>
        <dbReference type="ARBA" id="ARBA00023237"/>
    </source>
</evidence>
<dbReference type="STRING" id="553175.POREN0001_0820"/>
<feature type="chain" id="PRO_5002928017" description="Fimbrillin" evidence="13">
    <location>
        <begin position="21"/>
        <end position="395"/>
    </location>
</feature>
<dbReference type="InterPro" id="IPR053878">
    <property type="entry name" value="FimA_C"/>
</dbReference>
<feature type="domain" description="Major fimbrial subunit protein N-terminal" evidence="14">
    <location>
        <begin position="37"/>
        <end position="179"/>
    </location>
</feature>
<keyword evidence="4 13" id="KW-0732">Signal</keyword>
<reference evidence="16 17" key="1">
    <citation type="submission" date="2009-04" db="EMBL/GenBank/DDBJ databases">
        <authorList>
            <person name="Sebastian Y."/>
            <person name="Madupu R."/>
            <person name="Durkin A.S."/>
            <person name="Torralba M."/>
            <person name="Methe B."/>
            <person name="Sutton G.G."/>
            <person name="Strausberg R.L."/>
            <person name="Nelson K.E."/>
        </authorList>
    </citation>
    <scope>NUCLEOTIDE SEQUENCE [LARGE SCALE GENOMIC DNA]</scope>
    <source>
        <strain evidence="17">ATCC 35406 / DSM 24491 / JCM 8526 / CCUG 16442 / BCRC 14492 / NCTC 13058 / HG 370</strain>
    </source>
</reference>
<dbReference type="GO" id="GO:0009289">
    <property type="term" value="C:pilus"/>
    <property type="evidence" value="ECO:0007669"/>
    <property type="project" value="UniProtKB-SubCell"/>
</dbReference>
<evidence type="ECO:0000256" key="1">
    <source>
        <dbReference type="ARBA" id="ARBA00004442"/>
    </source>
</evidence>
<dbReference type="Pfam" id="PF06321">
    <property type="entry name" value="P_gingi_FimA"/>
    <property type="match status" value="1"/>
</dbReference>
<keyword evidence="6" id="KW-0472">Membrane</keyword>
<dbReference type="Gene3D" id="2.60.40.2580">
    <property type="match status" value="1"/>
</dbReference>
<comment type="similarity">
    <text evidence="3">Belongs to the bacteroidetes fimbrillin superfamily. FimA/Mfa1 family.</text>
</comment>
<evidence type="ECO:0000256" key="7">
    <source>
        <dbReference type="ARBA" id="ARBA00023139"/>
    </source>
</evidence>